<dbReference type="CDD" id="cd02440">
    <property type="entry name" value="AdoMet_MTases"/>
    <property type="match status" value="1"/>
</dbReference>
<dbReference type="Pfam" id="PF13649">
    <property type="entry name" value="Methyltransf_25"/>
    <property type="match status" value="1"/>
</dbReference>
<evidence type="ECO:0000259" key="1">
    <source>
        <dbReference type="Pfam" id="PF13649"/>
    </source>
</evidence>
<dbReference type="Gene3D" id="3.40.50.150">
    <property type="entry name" value="Vaccinia Virus protein VP39"/>
    <property type="match status" value="1"/>
</dbReference>
<accession>A0A383BLJ7</accession>
<reference evidence="2" key="1">
    <citation type="submission" date="2018-05" db="EMBL/GenBank/DDBJ databases">
        <authorList>
            <person name="Lanie J.A."/>
            <person name="Ng W.-L."/>
            <person name="Kazmierczak K.M."/>
            <person name="Andrzejewski T.M."/>
            <person name="Davidsen T.M."/>
            <person name="Wayne K.J."/>
            <person name="Tettelin H."/>
            <person name="Glass J.I."/>
            <person name="Rusch D."/>
            <person name="Podicherti R."/>
            <person name="Tsui H.-C.T."/>
            <person name="Winkler M.E."/>
        </authorList>
    </citation>
    <scope>NUCLEOTIDE SEQUENCE</scope>
</reference>
<protein>
    <recommendedName>
        <fullName evidence="1">Methyltransferase domain-containing protein</fullName>
    </recommendedName>
</protein>
<evidence type="ECO:0000313" key="2">
    <source>
        <dbReference type="EMBL" id="SVE20782.1"/>
    </source>
</evidence>
<gene>
    <name evidence="2" type="ORF">METZ01_LOCUS473636</name>
</gene>
<name>A0A383BLJ7_9ZZZZ</name>
<proteinExistence type="predicted"/>
<dbReference type="InterPro" id="IPR029063">
    <property type="entry name" value="SAM-dependent_MTases_sf"/>
</dbReference>
<sequence length="101" mass="11211">MFHMVDEQGSFAWAGVCDLVYLDRRDDIAYYLDQASQKNSSILEIGCATGRITELLSDFGKEVHAVDPSSEMLSIAQKRVEKLSNPGQVSFSESPLPDLKL</sequence>
<dbReference type="InterPro" id="IPR041698">
    <property type="entry name" value="Methyltransf_25"/>
</dbReference>
<dbReference type="SUPFAM" id="SSF53335">
    <property type="entry name" value="S-adenosyl-L-methionine-dependent methyltransferases"/>
    <property type="match status" value="1"/>
</dbReference>
<feature type="non-terminal residue" evidence="2">
    <location>
        <position position="101"/>
    </location>
</feature>
<dbReference type="EMBL" id="UINC01201441">
    <property type="protein sequence ID" value="SVE20782.1"/>
    <property type="molecule type" value="Genomic_DNA"/>
</dbReference>
<feature type="domain" description="Methyltransferase" evidence="1">
    <location>
        <begin position="42"/>
        <end position="98"/>
    </location>
</feature>
<organism evidence="2">
    <name type="scientific">marine metagenome</name>
    <dbReference type="NCBI Taxonomy" id="408172"/>
    <lineage>
        <taxon>unclassified sequences</taxon>
        <taxon>metagenomes</taxon>
        <taxon>ecological metagenomes</taxon>
    </lineage>
</organism>
<dbReference type="AlphaFoldDB" id="A0A383BLJ7"/>